<dbReference type="AlphaFoldDB" id="A0A1Q9F5L3"/>
<evidence type="ECO:0000256" key="1">
    <source>
        <dbReference type="ARBA" id="ARBA00001974"/>
    </source>
</evidence>
<dbReference type="OrthoDB" id="935171at2759"/>
<sequence>MELISIRMCFEQYMLKAILESHQDFGQTGMTEHDALCQLETGALALPEKFSSLQRQSLQPTGRHFYEHMDLYGQARLSQSTVGRRAAAVKKKGVKVVHGKEIPWNLFTPKSPYQGKVSLISGRTVSLQTHGDETLESLRERAQRALGVCKGRLFNSTGSVLDGGVPLKKSRLKYDEPLTLQIRRVDICGGERTFSAILGDGSVVTWGCADCGGYSSAIRDQLKNVRNIQTSHCACAAILENGSVVTWGHAGIGGDSRAVRDQLKNVQHTQANGKAFAAILSDGSVVTWGYASSGGDSSAVRDQLKNVQQIQGIAGAFAAILGDGSVVTWGDARYGGDSSVVRDQLKNVQQIQATDEAFAAILADGSVVTWGDADCGGDSSVVRDQLRSSYEQGNSSMQVVANTEQPHTITEDHGGKVPYIEGQSIGVIAPGPDKKGETPARLVRNKTGYSRRLYSIASSAVGDDESSKTVCVKRVVEVDGTYANREVGEDQPDKAGTAFPENKVAERWQGSQRFPEGHRCPGALVGVRLWVPDGDAKKTSRVAIRGYTDNQSNESLLRKAMFPSTLVLMELAEDLSAKNCELQLQWMRRDLNQLADDLTNENFASCDPT</sequence>
<dbReference type="Proteomes" id="UP000186817">
    <property type="component" value="Unassembled WGS sequence"/>
</dbReference>
<keyword evidence="7" id="KW-1185">Reference proteome</keyword>
<dbReference type="Gene3D" id="2.130.10.30">
    <property type="entry name" value="Regulator of chromosome condensation 1/beta-lactamase-inhibitor protein II"/>
    <property type="match status" value="1"/>
</dbReference>
<organism evidence="6 7">
    <name type="scientific">Symbiodinium microadriaticum</name>
    <name type="common">Dinoflagellate</name>
    <name type="synonym">Zooxanthella microadriatica</name>
    <dbReference type="NCBI Taxonomy" id="2951"/>
    <lineage>
        <taxon>Eukaryota</taxon>
        <taxon>Sar</taxon>
        <taxon>Alveolata</taxon>
        <taxon>Dinophyceae</taxon>
        <taxon>Suessiales</taxon>
        <taxon>Symbiodiniaceae</taxon>
        <taxon>Symbiodinium</taxon>
    </lineage>
</organism>
<accession>A0A1Q9F5L3</accession>
<dbReference type="SUPFAM" id="SSF50985">
    <property type="entry name" value="RCC1/BLIP-II"/>
    <property type="match status" value="1"/>
</dbReference>
<dbReference type="GO" id="GO:0016491">
    <property type="term" value="F:oxidoreductase activity"/>
    <property type="evidence" value="ECO:0007669"/>
    <property type="project" value="UniProtKB-KW"/>
</dbReference>
<comment type="cofactor">
    <cofactor evidence="1">
        <name>FAD</name>
        <dbReference type="ChEBI" id="CHEBI:57692"/>
    </cofactor>
</comment>
<dbReference type="Gene3D" id="2.40.30.10">
    <property type="entry name" value="Translation factors"/>
    <property type="match status" value="1"/>
</dbReference>
<evidence type="ECO:0000313" key="7">
    <source>
        <dbReference type="Proteomes" id="UP000186817"/>
    </source>
</evidence>
<dbReference type="SUPFAM" id="SSF63380">
    <property type="entry name" value="Riboflavin synthase domain-like"/>
    <property type="match status" value="1"/>
</dbReference>
<proteinExistence type="predicted"/>
<evidence type="ECO:0000256" key="3">
    <source>
        <dbReference type="ARBA" id="ARBA00022827"/>
    </source>
</evidence>
<keyword evidence="5" id="KW-0560">Oxidoreductase</keyword>
<keyword evidence="4" id="KW-0521">NADP</keyword>
<name>A0A1Q9F5L3_SYMMI</name>
<reference evidence="6 7" key="1">
    <citation type="submission" date="2016-02" db="EMBL/GenBank/DDBJ databases">
        <title>Genome analysis of coral dinoflagellate symbionts highlights evolutionary adaptations to a symbiotic lifestyle.</title>
        <authorList>
            <person name="Aranda M."/>
            <person name="Li Y."/>
            <person name="Liew Y.J."/>
            <person name="Baumgarten S."/>
            <person name="Simakov O."/>
            <person name="Wilson M."/>
            <person name="Piel J."/>
            <person name="Ashoor H."/>
            <person name="Bougouffa S."/>
            <person name="Bajic V.B."/>
            <person name="Ryu T."/>
            <person name="Ravasi T."/>
            <person name="Bayer T."/>
            <person name="Micklem G."/>
            <person name="Kim H."/>
            <person name="Bhak J."/>
            <person name="Lajeunesse T.C."/>
            <person name="Voolstra C.R."/>
        </authorList>
    </citation>
    <scope>NUCLEOTIDE SEQUENCE [LARGE SCALE GENOMIC DNA]</scope>
    <source>
        <strain evidence="6 7">CCMP2467</strain>
    </source>
</reference>
<protein>
    <submittedName>
        <fullName evidence="6">Ferredoxin--NADP reductase, embryo isozyme, chloroplastic</fullName>
    </submittedName>
</protein>
<evidence type="ECO:0000313" key="6">
    <source>
        <dbReference type="EMBL" id="OLQ14960.1"/>
    </source>
</evidence>
<dbReference type="EMBL" id="LSRX01000008">
    <property type="protein sequence ID" value="OLQ14960.1"/>
    <property type="molecule type" value="Genomic_DNA"/>
</dbReference>
<keyword evidence="3" id="KW-0274">FAD</keyword>
<dbReference type="InterPro" id="IPR015701">
    <property type="entry name" value="FNR"/>
</dbReference>
<evidence type="ECO:0000256" key="5">
    <source>
        <dbReference type="ARBA" id="ARBA00023002"/>
    </source>
</evidence>
<dbReference type="InterPro" id="IPR009091">
    <property type="entry name" value="RCC1/BLIP-II"/>
</dbReference>
<dbReference type="InterPro" id="IPR017938">
    <property type="entry name" value="Riboflavin_synthase-like_b-brl"/>
</dbReference>
<evidence type="ECO:0000256" key="2">
    <source>
        <dbReference type="ARBA" id="ARBA00022630"/>
    </source>
</evidence>
<evidence type="ECO:0000256" key="4">
    <source>
        <dbReference type="ARBA" id="ARBA00022857"/>
    </source>
</evidence>
<comment type="caution">
    <text evidence="6">The sequence shown here is derived from an EMBL/GenBank/DDBJ whole genome shotgun (WGS) entry which is preliminary data.</text>
</comment>
<dbReference type="PANTHER" id="PTHR43314">
    <property type="match status" value="1"/>
</dbReference>
<keyword evidence="2" id="KW-0285">Flavoprotein</keyword>
<gene>
    <name evidence="6" type="ORF">AK812_SmicGene865</name>
</gene>